<dbReference type="Gene3D" id="3.90.1300.10">
    <property type="entry name" value="Amidase signature (AS) domain"/>
    <property type="match status" value="1"/>
</dbReference>
<evidence type="ECO:0000256" key="1">
    <source>
        <dbReference type="ARBA" id="ARBA00009199"/>
    </source>
</evidence>
<comment type="similarity">
    <text evidence="1">Belongs to the amidase family.</text>
</comment>
<dbReference type="Proteomes" id="UP000186019">
    <property type="component" value="Unassembled WGS sequence"/>
</dbReference>
<dbReference type="STRING" id="573024.SAMN05216208_1647"/>
<organism evidence="3 4">
    <name type="scientific">Roseovarius nanhaiticus</name>
    <dbReference type="NCBI Taxonomy" id="573024"/>
    <lineage>
        <taxon>Bacteria</taxon>
        <taxon>Pseudomonadati</taxon>
        <taxon>Pseudomonadota</taxon>
        <taxon>Alphaproteobacteria</taxon>
        <taxon>Rhodobacterales</taxon>
        <taxon>Roseobacteraceae</taxon>
        <taxon>Roseovarius</taxon>
    </lineage>
</organism>
<reference evidence="3 4" key="1">
    <citation type="submission" date="2017-01" db="EMBL/GenBank/DDBJ databases">
        <authorList>
            <person name="Mah S.A."/>
            <person name="Swanson W.J."/>
            <person name="Moy G.W."/>
            <person name="Vacquier V.D."/>
        </authorList>
    </citation>
    <scope>NUCLEOTIDE SEQUENCE [LARGE SCALE GENOMIC DNA]</scope>
    <source>
        <strain evidence="3 4">DSM 29590</strain>
    </source>
</reference>
<accession>A0A1N7ES59</accession>
<gene>
    <name evidence="3" type="ORF">SAMN05421666_0488</name>
</gene>
<dbReference type="EMBL" id="FTNV01000001">
    <property type="protein sequence ID" value="SIR90906.1"/>
    <property type="molecule type" value="Genomic_DNA"/>
</dbReference>
<dbReference type="PANTHER" id="PTHR11895:SF7">
    <property type="entry name" value="GLUTAMYL-TRNA(GLN) AMIDOTRANSFERASE SUBUNIT A, MITOCHONDRIAL"/>
    <property type="match status" value="1"/>
</dbReference>
<evidence type="ECO:0000259" key="2">
    <source>
        <dbReference type="Pfam" id="PF01425"/>
    </source>
</evidence>
<dbReference type="OrthoDB" id="9777859at2"/>
<dbReference type="GO" id="GO:0003824">
    <property type="term" value="F:catalytic activity"/>
    <property type="evidence" value="ECO:0007669"/>
    <property type="project" value="InterPro"/>
</dbReference>
<dbReference type="Pfam" id="PF01425">
    <property type="entry name" value="Amidase"/>
    <property type="match status" value="1"/>
</dbReference>
<dbReference type="InterPro" id="IPR023631">
    <property type="entry name" value="Amidase_dom"/>
</dbReference>
<dbReference type="InterPro" id="IPR036928">
    <property type="entry name" value="AS_sf"/>
</dbReference>
<evidence type="ECO:0000313" key="4">
    <source>
        <dbReference type="Proteomes" id="UP000186019"/>
    </source>
</evidence>
<protein>
    <submittedName>
        <fullName evidence="3">Amidase</fullName>
    </submittedName>
</protein>
<evidence type="ECO:0000313" key="3">
    <source>
        <dbReference type="EMBL" id="SIR90906.1"/>
    </source>
</evidence>
<dbReference type="InterPro" id="IPR000120">
    <property type="entry name" value="Amidase"/>
</dbReference>
<proteinExistence type="inferred from homology"/>
<dbReference type="RefSeq" id="WP_076530672.1">
    <property type="nucleotide sequence ID" value="NZ_FOAC01000001.1"/>
</dbReference>
<feature type="domain" description="Amidase" evidence="2">
    <location>
        <begin position="25"/>
        <end position="456"/>
    </location>
</feature>
<dbReference type="InterPro" id="IPR020556">
    <property type="entry name" value="Amidase_CS"/>
</dbReference>
<dbReference type="SUPFAM" id="SSF75304">
    <property type="entry name" value="Amidase signature (AS) enzymes"/>
    <property type="match status" value="1"/>
</dbReference>
<keyword evidence="4" id="KW-1185">Reference proteome</keyword>
<sequence>MKNYVQHDATALAALVSDGELDPAELLEAAIERAEATNPAINALSQKLYDHGRAAIAAGLPEGPFRGVPFLLKDASGELAGHVTANGARLLSKGAPAAIDSHLVERYKAAGVVIFGKTTTPEFSLAASTETSLTGATCNPWDRARSAGGSSGGAAAAVAAGIVPAAHGSDGGGSIRIPASCCGLFGLKPSRARNPSGPLVGEGWGSLSVSHVLTRSVRDSAAMLDATQGMAPGDPYCAPPRVRPYTEEARRDPGRLRIGWHVAPMSGAPVDLPCRKAAEDAADLLASLGHDLDVISLPGEVEPLQKALWVLVASNVARSLHAVGAKLDRKIKRADVDSVTWSAISDAKNMSAEDYAEALFQIHAQTRSMADLHSRYDAILSPTLATLPPPLGVQRTDTDDMDAYRAALTGFTPFTQLYNMTGAPSMSVPLGWHHPEKSQSVLPVGVMISADFGREDILFRLAGQIEAERPWFDRLPDLAARKECA</sequence>
<dbReference type="PANTHER" id="PTHR11895">
    <property type="entry name" value="TRANSAMIDASE"/>
    <property type="match status" value="1"/>
</dbReference>
<dbReference type="PROSITE" id="PS00571">
    <property type="entry name" value="AMIDASES"/>
    <property type="match status" value="1"/>
</dbReference>
<dbReference type="AlphaFoldDB" id="A0A1N7ES59"/>
<name>A0A1N7ES59_9RHOB</name>